<dbReference type="EMBL" id="KN846956">
    <property type="protein sequence ID" value="KIW73337.1"/>
    <property type="molecule type" value="Genomic_DNA"/>
</dbReference>
<accession>A0A0D2EG51</accession>
<reference evidence="1 2" key="1">
    <citation type="submission" date="2015-01" db="EMBL/GenBank/DDBJ databases">
        <title>The Genome Sequence of Capronia semiimmersa CBS27337.</title>
        <authorList>
            <consortium name="The Broad Institute Genomics Platform"/>
            <person name="Cuomo C."/>
            <person name="de Hoog S."/>
            <person name="Gorbushina A."/>
            <person name="Stielow B."/>
            <person name="Teixiera M."/>
            <person name="Abouelleil A."/>
            <person name="Chapman S.B."/>
            <person name="Priest M."/>
            <person name="Young S.K."/>
            <person name="Wortman J."/>
            <person name="Nusbaum C."/>
            <person name="Birren B."/>
        </authorList>
    </citation>
    <scope>NUCLEOTIDE SEQUENCE [LARGE SCALE GENOMIC DNA]</scope>
    <source>
        <strain evidence="1 2">CBS 27337</strain>
    </source>
</reference>
<evidence type="ECO:0000313" key="2">
    <source>
        <dbReference type="Proteomes" id="UP000054266"/>
    </source>
</evidence>
<gene>
    <name evidence="1" type="ORF">PV04_01467</name>
</gene>
<dbReference type="AlphaFoldDB" id="A0A0D2EG51"/>
<keyword evidence="2" id="KW-1185">Reference proteome</keyword>
<protein>
    <submittedName>
        <fullName evidence="1">Uncharacterized protein</fullName>
    </submittedName>
</protein>
<dbReference type="Proteomes" id="UP000054266">
    <property type="component" value="Unassembled WGS sequence"/>
</dbReference>
<organism evidence="1 2">
    <name type="scientific">Phialophora macrospora</name>
    <dbReference type="NCBI Taxonomy" id="1851006"/>
    <lineage>
        <taxon>Eukaryota</taxon>
        <taxon>Fungi</taxon>
        <taxon>Dikarya</taxon>
        <taxon>Ascomycota</taxon>
        <taxon>Pezizomycotina</taxon>
        <taxon>Eurotiomycetes</taxon>
        <taxon>Chaetothyriomycetidae</taxon>
        <taxon>Chaetothyriales</taxon>
        <taxon>Herpotrichiellaceae</taxon>
        <taxon>Phialophora</taxon>
    </lineage>
</organism>
<proteinExistence type="predicted"/>
<name>A0A0D2EG51_9EURO</name>
<sequence>MIHTRIRICSRKRYCARLYLTVRSEGLLPKYCPPLIWTWMEGLNDQMLFERRMQTADWCVFTIRFLRVHLQPDSMAFIFSLGTLRAQQDHGPCQKRYEAGGDHCVADQADAQALPRHVTTDCDCPLLSPRMDEIVVLLRAGFVPRVAISLPEDRNTRVLKSLQA</sequence>
<evidence type="ECO:0000313" key="1">
    <source>
        <dbReference type="EMBL" id="KIW73337.1"/>
    </source>
</evidence>
<dbReference type="HOGENOM" id="CLU_1618795_0_0_1"/>